<evidence type="ECO:0000313" key="2">
    <source>
        <dbReference type="Proteomes" id="UP000094669"/>
    </source>
</evidence>
<comment type="caution">
    <text evidence="1">The sequence shown here is derived from an EMBL/GenBank/DDBJ whole genome shotgun (WGS) entry which is preliminary data.</text>
</comment>
<organism evidence="1 2">
    <name type="scientific">Leptospira inadai serovar Lyme</name>
    <dbReference type="NCBI Taxonomy" id="293084"/>
    <lineage>
        <taxon>Bacteria</taxon>
        <taxon>Pseudomonadati</taxon>
        <taxon>Spirochaetota</taxon>
        <taxon>Spirochaetia</taxon>
        <taxon>Leptospirales</taxon>
        <taxon>Leptospiraceae</taxon>
        <taxon>Leptospira</taxon>
    </lineage>
</organism>
<gene>
    <name evidence="1" type="ORF">BES34_013480</name>
</gene>
<dbReference type="Proteomes" id="UP000094669">
    <property type="component" value="Unassembled WGS sequence"/>
</dbReference>
<protein>
    <recommendedName>
        <fullName evidence="3">Homing endonuclease LAGLIDADG domain-containing protein</fullName>
    </recommendedName>
</protein>
<dbReference type="EMBL" id="MCRM02000013">
    <property type="protein sequence ID" value="PNV74544.1"/>
    <property type="molecule type" value="Genomic_DNA"/>
</dbReference>
<evidence type="ECO:0000313" key="1">
    <source>
        <dbReference type="EMBL" id="PNV74544.1"/>
    </source>
</evidence>
<sequence>MVIEIPSEIDSFLSALGGVLGTKSIPLRSQNRTRRESKGRVWKFLVFMQDRKFEFRIGQVFAEIPVNFLPPNRRNFR</sequence>
<reference evidence="1" key="1">
    <citation type="submission" date="2018-01" db="EMBL/GenBank/DDBJ databases">
        <title>Genomic characterization of Leptospira inadai serogroup Lyme isolated from captured rat in Brazil and comparative analysis with human reference strain.</title>
        <authorList>
            <person name="Moreno L.Z."/>
            <person name="Loureiro A.P."/>
            <person name="Miraglia F."/>
            <person name="Kremer F.S."/>
            <person name="Eslabao M.R."/>
            <person name="Dellagostin O.A."/>
            <person name="Lilenbaum W."/>
            <person name="Moreno A.M."/>
        </authorList>
    </citation>
    <scope>NUCLEOTIDE SEQUENCE [LARGE SCALE GENOMIC DNA]</scope>
    <source>
        <strain evidence="1">M34/99</strain>
    </source>
</reference>
<accession>A0ABX4YGZ6</accession>
<proteinExistence type="predicted"/>
<name>A0ABX4YGZ6_9LEPT</name>
<keyword evidence="2" id="KW-1185">Reference proteome</keyword>
<evidence type="ECO:0008006" key="3">
    <source>
        <dbReference type="Google" id="ProtNLM"/>
    </source>
</evidence>